<reference evidence="3" key="1">
    <citation type="submission" date="2021-05" db="EMBL/GenBank/DDBJ databases">
        <authorList>
            <person name="Khan N."/>
        </authorList>
    </citation>
    <scope>NUCLEOTIDE SEQUENCE</scope>
</reference>
<comment type="caution">
    <text evidence="3">The sequence shown here is derived from an EMBL/GenBank/DDBJ whole genome shotgun (WGS) entry which is preliminary data.</text>
</comment>
<keyword evidence="2" id="KW-0472">Membrane</keyword>
<accession>A0A8J2NEQ8</accession>
<feature type="region of interest" description="Disordered" evidence="1">
    <location>
        <begin position="1"/>
        <end position="48"/>
    </location>
</feature>
<proteinExistence type="predicted"/>
<name>A0A8J2NEQ8_FUSEQ</name>
<gene>
    <name evidence="3" type="ORF">FEQUK3_LOCUS7798</name>
</gene>
<feature type="transmembrane region" description="Helical" evidence="2">
    <location>
        <begin position="424"/>
        <end position="448"/>
    </location>
</feature>
<sequence>MGFFPSGRQHYHEPLPLRRPTYIDNPSSFSQCKRSHRPPPIELSEDTEAKSKLPVLNSQLSSHTFWVQLLAEFHSARESSPLSSPIERRSLDVDRQLDSEIQPSEQGYIPVSPLSVLGSPQPIFCVSPLDEHDTARTGTLGEYEFVLASASIPSDDWSAIAQPASEDPMSAGGVSDWSNPFSDEYEDNSLNSPVDPAFELALEELNYISPDISSLDEPFVSDEHEDSFLDVSPVSQSFESALEELNSLSPDISSLGEPFESAQEEFGTSSNPFSPNYEYTPSPDISPVHRWTIVTQSWSPVPEQDPVSHFSDYSSDDGLSIQSVRQRISHPPVLTPEVSSANDGVNTVGYVAYPPRPFLTRSAGGGYGYITDSTLPASRYGTFSTQAPSTPRSPWVEENETSILLRAHTIDEHLDGGCSAWDDIFFVFMSLLFFAVSSIYVFVLLSVLQHMVISGRW</sequence>
<evidence type="ECO:0000256" key="1">
    <source>
        <dbReference type="SAM" id="MobiDB-lite"/>
    </source>
</evidence>
<evidence type="ECO:0000313" key="3">
    <source>
        <dbReference type="EMBL" id="CAG7562088.1"/>
    </source>
</evidence>
<dbReference type="Proteomes" id="UP000693738">
    <property type="component" value="Unassembled WGS sequence"/>
</dbReference>
<keyword evidence="2" id="KW-1133">Transmembrane helix</keyword>
<organism evidence="3 4">
    <name type="scientific">Fusarium equiseti</name>
    <name type="common">Fusarium scirpi</name>
    <dbReference type="NCBI Taxonomy" id="61235"/>
    <lineage>
        <taxon>Eukaryota</taxon>
        <taxon>Fungi</taxon>
        <taxon>Dikarya</taxon>
        <taxon>Ascomycota</taxon>
        <taxon>Pezizomycotina</taxon>
        <taxon>Sordariomycetes</taxon>
        <taxon>Hypocreomycetidae</taxon>
        <taxon>Hypocreales</taxon>
        <taxon>Nectriaceae</taxon>
        <taxon>Fusarium</taxon>
        <taxon>Fusarium incarnatum-equiseti species complex</taxon>
    </lineage>
</organism>
<dbReference type="EMBL" id="CAJSTJ010000146">
    <property type="protein sequence ID" value="CAG7562088.1"/>
    <property type="molecule type" value="Genomic_DNA"/>
</dbReference>
<dbReference type="AlphaFoldDB" id="A0A8J2NEQ8"/>
<keyword evidence="2" id="KW-0812">Transmembrane</keyword>
<evidence type="ECO:0000313" key="4">
    <source>
        <dbReference type="Proteomes" id="UP000693738"/>
    </source>
</evidence>
<protein>
    <submittedName>
        <fullName evidence="3">Uncharacterized protein</fullName>
    </submittedName>
</protein>
<evidence type="ECO:0000256" key="2">
    <source>
        <dbReference type="SAM" id="Phobius"/>
    </source>
</evidence>